<accession>A0A1M5QLT7</accession>
<protein>
    <submittedName>
        <fullName evidence="3">Cysteine-rich secretory protein family protein</fullName>
    </submittedName>
</protein>
<proteinExistence type="predicted"/>
<keyword evidence="1" id="KW-0732">Signal</keyword>
<reference evidence="3 4" key="1">
    <citation type="submission" date="2016-11" db="EMBL/GenBank/DDBJ databases">
        <authorList>
            <person name="Jaros S."/>
            <person name="Januszkiewicz K."/>
            <person name="Wedrychowicz H."/>
        </authorList>
    </citation>
    <scope>NUCLEOTIDE SEQUENCE [LARGE SCALE GENOMIC DNA]</scope>
    <source>
        <strain evidence="3 4">DSM 28715</strain>
    </source>
</reference>
<evidence type="ECO:0000313" key="4">
    <source>
        <dbReference type="Proteomes" id="UP000184074"/>
    </source>
</evidence>
<dbReference type="RefSeq" id="WP_072901037.1">
    <property type="nucleotide sequence ID" value="NZ_FQXB01000003.1"/>
</dbReference>
<dbReference type="InterPro" id="IPR014044">
    <property type="entry name" value="CAP_dom"/>
</dbReference>
<evidence type="ECO:0000313" key="3">
    <source>
        <dbReference type="EMBL" id="SHH15094.1"/>
    </source>
</evidence>
<dbReference type="AlphaFoldDB" id="A0A1M5QLT7"/>
<gene>
    <name evidence="3" type="ORF">SAMN05444003_2199</name>
</gene>
<dbReference type="Pfam" id="PF00188">
    <property type="entry name" value="CAP"/>
    <property type="match status" value="1"/>
</dbReference>
<feature type="chain" id="PRO_5012861365" evidence="1">
    <location>
        <begin position="20"/>
        <end position="187"/>
    </location>
</feature>
<dbReference type="STRING" id="1508389.SAMN05444003_2199"/>
<dbReference type="SUPFAM" id="SSF55797">
    <property type="entry name" value="PR-1-like"/>
    <property type="match status" value="1"/>
</dbReference>
<name>A0A1M5QLT7_9RHOB</name>
<evidence type="ECO:0000259" key="2">
    <source>
        <dbReference type="Pfam" id="PF00188"/>
    </source>
</evidence>
<dbReference type="CDD" id="cd05379">
    <property type="entry name" value="CAP_bacterial"/>
    <property type="match status" value="1"/>
</dbReference>
<sequence>MKRRVVLAGLAGFSLAACASTAGRIGPDGLPLPQVYNISAQEPGDIQFRMLDSINALRQAAGVPPVELDAKLNAAAATHARDMSIQNRPWLFGSDGSSPLDRARRVGFEGRVLGENISESYETELETLAAWMNQNDTRAVVLDPNARRIGFSWFQEEAGKLWWTLTVGSDPAEIQPIQSTAQITTPV</sequence>
<organism evidence="3 4">
    <name type="scientific">Cognatiyoonia sediminum</name>
    <dbReference type="NCBI Taxonomy" id="1508389"/>
    <lineage>
        <taxon>Bacteria</taxon>
        <taxon>Pseudomonadati</taxon>
        <taxon>Pseudomonadota</taxon>
        <taxon>Alphaproteobacteria</taxon>
        <taxon>Rhodobacterales</taxon>
        <taxon>Paracoccaceae</taxon>
        <taxon>Cognatiyoonia</taxon>
    </lineage>
</organism>
<dbReference type="PROSITE" id="PS51257">
    <property type="entry name" value="PROKAR_LIPOPROTEIN"/>
    <property type="match status" value="1"/>
</dbReference>
<evidence type="ECO:0000256" key="1">
    <source>
        <dbReference type="SAM" id="SignalP"/>
    </source>
</evidence>
<feature type="domain" description="SCP" evidence="2">
    <location>
        <begin position="51"/>
        <end position="164"/>
    </location>
</feature>
<feature type="signal peptide" evidence="1">
    <location>
        <begin position="1"/>
        <end position="19"/>
    </location>
</feature>
<dbReference type="PANTHER" id="PTHR31157">
    <property type="entry name" value="SCP DOMAIN-CONTAINING PROTEIN"/>
    <property type="match status" value="1"/>
</dbReference>
<dbReference type="PANTHER" id="PTHR31157:SF1">
    <property type="entry name" value="SCP DOMAIN-CONTAINING PROTEIN"/>
    <property type="match status" value="1"/>
</dbReference>
<dbReference type="Gene3D" id="3.40.33.10">
    <property type="entry name" value="CAP"/>
    <property type="match status" value="1"/>
</dbReference>
<keyword evidence="4" id="KW-1185">Reference proteome</keyword>
<dbReference type="Proteomes" id="UP000184074">
    <property type="component" value="Unassembled WGS sequence"/>
</dbReference>
<dbReference type="InterPro" id="IPR035940">
    <property type="entry name" value="CAP_sf"/>
</dbReference>
<dbReference type="OrthoDB" id="7846629at2"/>
<dbReference type="EMBL" id="FQXB01000003">
    <property type="protein sequence ID" value="SHH15094.1"/>
    <property type="molecule type" value="Genomic_DNA"/>
</dbReference>